<dbReference type="AlphaFoldDB" id="A0A9Q1F3R5"/>
<sequence length="100" mass="11523">MYKSLLPRHKLDKLNSLTIQSAPTSLQLLCCRQLSYAFVGYVVCPVPIQHQDFGSFHKIHTIKPQILVILYVPYLPIIYFKQNQHTSTDHDLFTVHSTSP</sequence>
<gene>
    <name evidence="1" type="ORF">SKAU_G00255740</name>
</gene>
<dbReference type="EMBL" id="JAINUF010000009">
    <property type="protein sequence ID" value="KAJ8350444.1"/>
    <property type="molecule type" value="Genomic_DNA"/>
</dbReference>
<organism evidence="1 2">
    <name type="scientific">Synaphobranchus kaupii</name>
    <name type="common">Kaup's arrowtooth eel</name>
    <dbReference type="NCBI Taxonomy" id="118154"/>
    <lineage>
        <taxon>Eukaryota</taxon>
        <taxon>Metazoa</taxon>
        <taxon>Chordata</taxon>
        <taxon>Craniata</taxon>
        <taxon>Vertebrata</taxon>
        <taxon>Euteleostomi</taxon>
        <taxon>Actinopterygii</taxon>
        <taxon>Neopterygii</taxon>
        <taxon>Teleostei</taxon>
        <taxon>Anguilliformes</taxon>
        <taxon>Synaphobranchidae</taxon>
        <taxon>Synaphobranchus</taxon>
    </lineage>
</organism>
<evidence type="ECO:0000313" key="1">
    <source>
        <dbReference type="EMBL" id="KAJ8350444.1"/>
    </source>
</evidence>
<evidence type="ECO:0000313" key="2">
    <source>
        <dbReference type="Proteomes" id="UP001152622"/>
    </source>
</evidence>
<name>A0A9Q1F3R5_SYNKA</name>
<proteinExistence type="predicted"/>
<comment type="caution">
    <text evidence="1">The sequence shown here is derived from an EMBL/GenBank/DDBJ whole genome shotgun (WGS) entry which is preliminary data.</text>
</comment>
<protein>
    <submittedName>
        <fullName evidence="1">Uncharacterized protein</fullName>
    </submittedName>
</protein>
<accession>A0A9Q1F3R5</accession>
<keyword evidence="2" id="KW-1185">Reference proteome</keyword>
<reference evidence="1" key="1">
    <citation type="journal article" date="2023" name="Science">
        <title>Genome structures resolve the early diversification of teleost fishes.</title>
        <authorList>
            <person name="Parey E."/>
            <person name="Louis A."/>
            <person name="Montfort J."/>
            <person name="Bouchez O."/>
            <person name="Roques C."/>
            <person name="Iampietro C."/>
            <person name="Lluch J."/>
            <person name="Castinel A."/>
            <person name="Donnadieu C."/>
            <person name="Desvignes T."/>
            <person name="Floi Bucao C."/>
            <person name="Jouanno E."/>
            <person name="Wen M."/>
            <person name="Mejri S."/>
            <person name="Dirks R."/>
            <person name="Jansen H."/>
            <person name="Henkel C."/>
            <person name="Chen W.J."/>
            <person name="Zahm M."/>
            <person name="Cabau C."/>
            <person name="Klopp C."/>
            <person name="Thompson A.W."/>
            <person name="Robinson-Rechavi M."/>
            <person name="Braasch I."/>
            <person name="Lecointre G."/>
            <person name="Bobe J."/>
            <person name="Postlethwait J.H."/>
            <person name="Berthelot C."/>
            <person name="Roest Crollius H."/>
            <person name="Guiguen Y."/>
        </authorList>
    </citation>
    <scope>NUCLEOTIDE SEQUENCE</scope>
    <source>
        <strain evidence="1">WJC10195</strain>
    </source>
</reference>
<dbReference type="Proteomes" id="UP001152622">
    <property type="component" value="Chromosome 9"/>
</dbReference>